<dbReference type="Pfam" id="PF04149">
    <property type="entry name" value="DUF397"/>
    <property type="match status" value="1"/>
</dbReference>
<gene>
    <name evidence="2" type="ORF">SAMN05216267_10327</name>
</gene>
<evidence type="ECO:0000259" key="1">
    <source>
        <dbReference type="Pfam" id="PF04149"/>
    </source>
</evidence>
<dbReference type="InterPro" id="IPR007278">
    <property type="entry name" value="DUF397"/>
</dbReference>
<keyword evidence="3" id="KW-1185">Reference proteome</keyword>
<dbReference type="AlphaFoldDB" id="A0A1H8QYJ8"/>
<dbReference type="EMBL" id="FODD01000032">
    <property type="protein sequence ID" value="SEO59265.1"/>
    <property type="molecule type" value="Genomic_DNA"/>
</dbReference>
<proteinExistence type="predicted"/>
<evidence type="ECO:0000313" key="3">
    <source>
        <dbReference type="Proteomes" id="UP000181951"/>
    </source>
</evidence>
<accession>A0A1H8QYJ8</accession>
<protein>
    <recommendedName>
        <fullName evidence="1">DUF397 domain-containing protein</fullName>
    </recommendedName>
</protein>
<sequence>MRDTERPDLNAACWHKSSYSNEEGAECVEVARNVPGAVPVRDSKDPQGPALVFGADAWSAFLAGLAAGDFRG</sequence>
<feature type="domain" description="DUF397" evidence="1">
    <location>
        <begin position="13"/>
        <end position="65"/>
    </location>
</feature>
<evidence type="ECO:0000313" key="2">
    <source>
        <dbReference type="EMBL" id="SEO59265.1"/>
    </source>
</evidence>
<dbReference type="RefSeq" id="WP_069464480.1">
    <property type="nucleotide sequence ID" value="NZ_FODD01000032.1"/>
</dbReference>
<reference evidence="2 3" key="1">
    <citation type="submission" date="2016-10" db="EMBL/GenBank/DDBJ databases">
        <authorList>
            <person name="de Groot N.N."/>
        </authorList>
    </citation>
    <scope>NUCLEOTIDE SEQUENCE [LARGE SCALE GENOMIC DNA]</scope>
    <source>
        <strain evidence="2 3">CGMCC 4.2026</strain>
    </source>
</reference>
<organism evidence="2 3">
    <name type="scientific">Actinacidiphila rubida</name>
    <dbReference type="NCBI Taxonomy" id="310780"/>
    <lineage>
        <taxon>Bacteria</taxon>
        <taxon>Bacillati</taxon>
        <taxon>Actinomycetota</taxon>
        <taxon>Actinomycetes</taxon>
        <taxon>Kitasatosporales</taxon>
        <taxon>Streptomycetaceae</taxon>
        <taxon>Actinacidiphila</taxon>
    </lineage>
</organism>
<dbReference type="OrthoDB" id="4570646at2"/>
<name>A0A1H8QYJ8_9ACTN</name>
<dbReference type="Proteomes" id="UP000181951">
    <property type="component" value="Unassembled WGS sequence"/>
</dbReference>
<dbReference type="STRING" id="310780.SAMN05216267_10327"/>